<dbReference type="Pfam" id="PF00485">
    <property type="entry name" value="PRK"/>
    <property type="match status" value="1"/>
</dbReference>
<evidence type="ECO:0000313" key="14">
    <source>
        <dbReference type="Proteomes" id="UP001492541"/>
    </source>
</evidence>
<keyword evidence="4" id="KW-0602">Photosynthesis</keyword>
<evidence type="ECO:0000256" key="9">
    <source>
        <dbReference type="ARBA" id="ARBA00022840"/>
    </source>
</evidence>
<dbReference type="Gene3D" id="3.40.50.300">
    <property type="entry name" value="P-loop containing nucleotide triphosphate hydrolases"/>
    <property type="match status" value="1"/>
</dbReference>
<dbReference type="EC" id="2.7.1.19" evidence="3"/>
<comment type="catalytic activity">
    <reaction evidence="11">
        <text>D-ribulose 5-phosphate + ATP = D-ribulose 1,5-bisphosphate + ADP + H(+)</text>
        <dbReference type="Rhea" id="RHEA:19365"/>
        <dbReference type="ChEBI" id="CHEBI:15378"/>
        <dbReference type="ChEBI" id="CHEBI:30616"/>
        <dbReference type="ChEBI" id="CHEBI:57870"/>
        <dbReference type="ChEBI" id="CHEBI:58121"/>
        <dbReference type="ChEBI" id="CHEBI:456216"/>
        <dbReference type="EC" id="2.7.1.19"/>
    </reaction>
</comment>
<evidence type="ECO:0000256" key="2">
    <source>
        <dbReference type="ARBA" id="ARBA00009719"/>
    </source>
</evidence>
<keyword evidence="9" id="KW-0067">ATP-binding</keyword>
<gene>
    <name evidence="13" type="ORF">LPQ35_08960</name>
</gene>
<evidence type="ECO:0000256" key="8">
    <source>
        <dbReference type="ARBA" id="ARBA00022777"/>
    </source>
</evidence>
<evidence type="ECO:0000256" key="1">
    <source>
        <dbReference type="ARBA" id="ARBA00005215"/>
    </source>
</evidence>
<evidence type="ECO:0000256" key="11">
    <source>
        <dbReference type="ARBA" id="ARBA00047663"/>
    </source>
</evidence>
<dbReference type="GO" id="GO:0008974">
    <property type="term" value="F:phosphoribulokinase activity"/>
    <property type="evidence" value="ECO:0007669"/>
    <property type="project" value="UniProtKB-EC"/>
</dbReference>
<proteinExistence type="inferred from homology"/>
<dbReference type="InterPro" id="IPR027417">
    <property type="entry name" value="P-loop_NTPase"/>
</dbReference>
<name>A0ABZ3H1S2_GEOAI</name>
<evidence type="ECO:0000256" key="10">
    <source>
        <dbReference type="ARBA" id="ARBA00031382"/>
    </source>
</evidence>
<keyword evidence="8" id="KW-0418">Kinase</keyword>
<dbReference type="PANTHER" id="PTHR10285">
    <property type="entry name" value="URIDINE KINASE"/>
    <property type="match status" value="1"/>
</dbReference>
<dbReference type="InterPro" id="IPR006082">
    <property type="entry name" value="PRK"/>
</dbReference>
<sequence length="307" mass="36041">MNRVFLIGIAGDSGSGKTTFAEGIRRMFHGRVAAFSMDDYHTLSRKERFERGITPLNPEMTDLELFREHLLMLKCGKAIEKPVYDHSLGERRCCERFEPGEIVIAEGLHTLYEGLNELYDYRIFVDPAREIKRTWKLKRDVEERGYRREDVIREIIQREPDYKRFVDFQKIYADTIVKIYPSMLKSSERISYLSSQEEMYRVRLVFTNLSVNMKHVGLKLDLSRMIKAGERDFAISFFSDYYYGKRASFIDVDGFLSVEIFQSLLDVLRDETGEKLEWDVGEYASSTEIAKLMICWNLVEVMNSEKI</sequence>
<dbReference type="NCBIfam" id="NF005655">
    <property type="entry name" value="PRK07429.1"/>
    <property type="match status" value="1"/>
</dbReference>
<dbReference type="GeneID" id="90449818"/>
<dbReference type="Proteomes" id="UP001492541">
    <property type="component" value="Chromosome"/>
</dbReference>
<organism evidence="13 14">
    <name type="scientific">Geoglobus acetivorans</name>
    <dbReference type="NCBI Taxonomy" id="565033"/>
    <lineage>
        <taxon>Archaea</taxon>
        <taxon>Methanobacteriati</taxon>
        <taxon>Methanobacteriota</taxon>
        <taxon>Archaeoglobi</taxon>
        <taxon>Archaeoglobales</taxon>
        <taxon>Archaeoglobaceae</taxon>
        <taxon>Geoglobus</taxon>
    </lineage>
</organism>
<keyword evidence="14" id="KW-1185">Reference proteome</keyword>
<evidence type="ECO:0000256" key="7">
    <source>
        <dbReference type="ARBA" id="ARBA00022741"/>
    </source>
</evidence>
<keyword evidence="7" id="KW-0547">Nucleotide-binding</keyword>
<feature type="domain" description="Phosphoribulokinase/uridine kinase" evidence="12">
    <location>
        <begin position="6"/>
        <end position="182"/>
    </location>
</feature>
<evidence type="ECO:0000256" key="4">
    <source>
        <dbReference type="ARBA" id="ARBA00022531"/>
    </source>
</evidence>
<reference evidence="13 14" key="1">
    <citation type="submission" date="2021-11" db="EMBL/GenBank/DDBJ databases">
        <title>Whole genome of Geoglobus acetivorans.</title>
        <authorList>
            <person name="Liu D."/>
        </authorList>
    </citation>
    <scope>NUCLEOTIDE SEQUENCE [LARGE SCALE GENOMIC DNA]</scope>
    <source>
        <strain evidence="13 14">SBH6</strain>
    </source>
</reference>
<keyword evidence="5" id="KW-0113">Calvin cycle</keyword>
<dbReference type="EMBL" id="CP087714">
    <property type="protein sequence ID" value="XAT63377.1"/>
    <property type="molecule type" value="Genomic_DNA"/>
</dbReference>
<evidence type="ECO:0000256" key="6">
    <source>
        <dbReference type="ARBA" id="ARBA00022679"/>
    </source>
</evidence>
<comment type="pathway">
    <text evidence="1">Carbohydrate biosynthesis; Calvin cycle.</text>
</comment>
<dbReference type="SUPFAM" id="SSF52540">
    <property type="entry name" value="P-loop containing nucleoside triphosphate hydrolases"/>
    <property type="match status" value="1"/>
</dbReference>
<evidence type="ECO:0000256" key="3">
    <source>
        <dbReference type="ARBA" id="ARBA00012042"/>
    </source>
</evidence>
<evidence type="ECO:0000256" key="5">
    <source>
        <dbReference type="ARBA" id="ARBA00022567"/>
    </source>
</evidence>
<evidence type="ECO:0000313" key="13">
    <source>
        <dbReference type="EMBL" id="XAT63377.1"/>
    </source>
</evidence>
<dbReference type="RefSeq" id="WP_193808619.1">
    <property type="nucleotide sequence ID" value="NZ_CP087714.1"/>
</dbReference>
<evidence type="ECO:0000259" key="12">
    <source>
        <dbReference type="Pfam" id="PF00485"/>
    </source>
</evidence>
<keyword evidence="6 13" id="KW-0808">Transferase</keyword>
<dbReference type="InterPro" id="IPR006083">
    <property type="entry name" value="PRK/URK"/>
</dbReference>
<accession>A0ABZ3H1S2</accession>
<comment type="similarity">
    <text evidence="2">Belongs to the phosphoribulokinase family.</text>
</comment>
<dbReference type="PRINTS" id="PR00478">
    <property type="entry name" value="PHRIBLKINASE"/>
</dbReference>
<protein>
    <recommendedName>
        <fullName evidence="3">phosphoribulokinase</fullName>
        <ecNumber evidence="3">2.7.1.19</ecNumber>
    </recommendedName>
    <alternativeName>
        <fullName evidence="10">Phosphopentokinase</fullName>
    </alternativeName>
</protein>